<organism evidence="2 3">
    <name type="scientific">Diplogelasinospora grovesii</name>
    <dbReference type="NCBI Taxonomy" id="303347"/>
    <lineage>
        <taxon>Eukaryota</taxon>
        <taxon>Fungi</taxon>
        <taxon>Dikarya</taxon>
        <taxon>Ascomycota</taxon>
        <taxon>Pezizomycotina</taxon>
        <taxon>Sordariomycetes</taxon>
        <taxon>Sordariomycetidae</taxon>
        <taxon>Sordariales</taxon>
        <taxon>Diplogelasinosporaceae</taxon>
        <taxon>Diplogelasinospora</taxon>
    </lineage>
</organism>
<gene>
    <name evidence="2" type="ORF">QBC46DRAFT_387058</name>
</gene>
<sequence length="76" mass="8624">MTGRLLSIVLPRNPLSSCLFFCYFWAISVASPESRQFLYACMYVHTYIPGAAEGSKIRTDKSRQLRIYIDEISPGS</sequence>
<evidence type="ECO:0000313" key="3">
    <source>
        <dbReference type="Proteomes" id="UP001303473"/>
    </source>
</evidence>
<keyword evidence="1" id="KW-0732">Signal</keyword>
<feature type="signal peptide" evidence="1">
    <location>
        <begin position="1"/>
        <end position="30"/>
    </location>
</feature>
<dbReference type="Proteomes" id="UP001303473">
    <property type="component" value="Unassembled WGS sequence"/>
</dbReference>
<reference evidence="3" key="1">
    <citation type="journal article" date="2023" name="Mol. Phylogenet. Evol.">
        <title>Genome-scale phylogeny and comparative genomics of the fungal order Sordariales.</title>
        <authorList>
            <person name="Hensen N."/>
            <person name="Bonometti L."/>
            <person name="Westerberg I."/>
            <person name="Brannstrom I.O."/>
            <person name="Guillou S."/>
            <person name="Cros-Aarteil S."/>
            <person name="Calhoun S."/>
            <person name="Haridas S."/>
            <person name="Kuo A."/>
            <person name="Mondo S."/>
            <person name="Pangilinan J."/>
            <person name="Riley R."/>
            <person name="LaButti K."/>
            <person name="Andreopoulos B."/>
            <person name="Lipzen A."/>
            <person name="Chen C."/>
            <person name="Yan M."/>
            <person name="Daum C."/>
            <person name="Ng V."/>
            <person name="Clum A."/>
            <person name="Steindorff A."/>
            <person name="Ohm R.A."/>
            <person name="Martin F."/>
            <person name="Silar P."/>
            <person name="Natvig D.O."/>
            <person name="Lalanne C."/>
            <person name="Gautier V."/>
            <person name="Ament-Velasquez S.L."/>
            <person name="Kruys A."/>
            <person name="Hutchinson M.I."/>
            <person name="Powell A.J."/>
            <person name="Barry K."/>
            <person name="Miller A.N."/>
            <person name="Grigoriev I.V."/>
            <person name="Debuchy R."/>
            <person name="Gladieux P."/>
            <person name="Hiltunen Thoren M."/>
            <person name="Johannesson H."/>
        </authorList>
    </citation>
    <scope>NUCLEOTIDE SEQUENCE [LARGE SCALE GENOMIC DNA]</scope>
    <source>
        <strain evidence="3">CBS 340.73</strain>
    </source>
</reference>
<keyword evidence="3" id="KW-1185">Reference proteome</keyword>
<evidence type="ECO:0000256" key="1">
    <source>
        <dbReference type="SAM" id="SignalP"/>
    </source>
</evidence>
<protein>
    <recommendedName>
        <fullName evidence="4">Secreted protein</fullName>
    </recommendedName>
</protein>
<dbReference type="EMBL" id="MU853805">
    <property type="protein sequence ID" value="KAK3939824.1"/>
    <property type="molecule type" value="Genomic_DNA"/>
</dbReference>
<accession>A0AAN6N7G5</accession>
<name>A0AAN6N7G5_9PEZI</name>
<evidence type="ECO:0008006" key="4">
    <source>
        <dbReference type="Google" id="ProtNLM"/>
    </source>
</evidence>
<comment type="caution">
    <text evidence="2">The sequence shown here is derived from an EMBL/GenBank/DDBJ whole genome shotgun (WGS) entry which is preliminary data.</text>
</comment>
<dbReference type="AlphaFoldDB" id="A0AAN6N7G5"/>
<feature type="chain" id="PRO_5042837162" description="Secreted protein" evidence="1">
    <location>
        <begin position="31"/>
        <end position="76"/>
    </location>
</feature>
<proteinExistence type="predicted"/>
<evidence type="ECO:0000313" key="2">
    <source>
        <dbReference type="EMBL" id="KAK3939824.1"/>
    </source>
</evidence>